<evidence type="ECO:0000313" key="3">
    <source>
        <dbReference type="Proteomes" id="UP000683246"/>
    </source>
</evidence>
<dbReference type="Gene3D" id="3.40.190.150">
    <property type="entry name" value="Bordetella uptake gene, domain 1"/>
    <property type="match status" value="1"/>
</dbReference>
<dbReference type="CDD" id="cd07012">
    <property type="entry name" value="PBP2_Bug_TTT"/>
    <property type="match status" value="1"/>
</dbReference>
<sequence>MKNIRIKITVFLLTLIMFTGCFRLINDRQELMEIENETDTFPTKAIRLVIPFAPGGGTDGVGRALALSCEGYVEQPIIPVNKLGDSGSRGLREGIFSNNDGYTITVITSEINSLSSYGLIDFDYQHMELLMLLNTEPGILVVSKDFPFDTIEELIADYHKNDKTYTIGSAGKGSVWNFAAKGIALHTDLQFEDRYYDGTSLAVLDVLQGKTDMVISGVSEVIEHIEAGEIKVLTVLADDRLDALPDLKTFTESGYDFSIYTWRGLAIPKDTDHQIKEYLLERLTKAAKDEQFISLLKELNLHYDYRPQEAFLEFIQEDLEVYRKLLEIEMTSEE</sequence>
<protein>
    <submittedName>
        <fullName evidence="2">Tripartite tricarboxylate transporter substrate binding protein</fullName>
    </submittedName>
</protein>
<dbReference type="InterPro" id="IPR005064">
    <property type="entry name" value="BUG"/>
</dbReference>
<evidence type="ECO:0000313" key="2">
    <source>
        <dbReference type="EMBL" id="QUI23187.1"/>
    </source>
</evidence>
<keyword evidence="3" id="KW-1185">Reference proteome</keyword>
<dbReference type="Proteomes" id="UP000683246">
    <property type="component" value="Chromosome"/>
</dbReference>
<evidence type="ECO:0000256" key="1">
    <source>
        <dbReference type="ARBA" id="ARBA00006987"/>
    </source>
</evidence>
<dbReference type="PANTHER" id="PTHR42928">
    <property type="entry name" value="TRICARBOXYLATE-BINDING PROTEIN"/>
    <property type="match status" value="1"/>
</dbReference>
<organism evidence="2 3">
    <name type="scientific">Vallitalea pronyensis</name>
    <dbReference type="NCBI Taxonomy" id="1348613"/>
    <lineage>
        <taxon>Bacteria</taxon>
        <taxon>Bacillati</taxon>
        <taxon>Bacillota</taxon>
        <taxon>Clostridia</taxon>
        <taxon>Lachnospirales</taxon>
        <taxon>Vallitaleaceae</taxon>
        <taxon>Vallitalea</taxon>
    </lineage>
</organism>
<comment type="similarity">
    <text evidence="1">Belongs to the UPF0065 (bug) family.</text>
</comment>
<accession>A0A8J8SH96</accession>
<dbReference type="Pfam" id="PF03401">
    <property type="entry name" value="TctC"/>
    <property type="match status" value="1"/>
</dbReference>
<proteinExistence type="inferred from homology"/>
<gene>
    <name evidence="2" type="ORF">HZI73_13195</name>
</gene>
<dbReference type="InterPro" id="IPR042100">
    <property type="entry name" value="Bug_dom1"/>
</dbReference>
<dbReference type="EMBL" id="CP058649">
    <property type="protein sequence ID" value="QUI23187.1"/>
    <property type="molecule type" value="Genomic_DNA"/>
</dbReference>
<name>A0A8J8SH96_9FIRM</name>
<dbReference type="PIRSF" id="PIRSF017082">
    <property type="entry name" value="YflP"/>
    <property type="match status" value="1"/>
</dbReference>
<dbReference type="Gene3D" id="3.40.190.10">
    <property type="entry name" value="Periplasmic binding protein-like II"/>
    <property type="match status" value="1"/>
</dbReference>
<dbReference type="PROSITE" id="PS51257">
    <property type="entry name" value="PROKAR_LIPOPROTEIN"/>
    <property type="match status" value="1"/>
</dbReference>
<dbReference type="AlphaFoldDB" id="A0A8J8SH96"/>
<reference evidence="2" key="1">
    <citation type="submission" date="2020-07" db="EMBL/GenBank/DDBJ databases">
        <title>Vallitalea pronyensis genome.</title>
        <authorList>
            <person name="Postec A."/>
        </authorList>
    </citation>
    <scope>NUCLEOTIDE SEQUENCE</scope>
    <source>
        <strain evidence="2">FatNI3</strain>
    </source>
</reference>
<dbReference type="RefSeq" id="WP_212693866.1">
    <property type="nucleotide sequence ID" value="NZ_CP058649.1"/>
</dbReference>
<dbReference type="SUPFAM" id="SSF53850">
    <property type="entry name" value="Periplasmic binding protein-like II"/>
    <property type="match status" value="1"/>
</dbReference>
<dbReference type="KEGG" id="vpy:HZI73_13195"/>
<dbReference type="PANTHER" id="PTHR42928:SF5">
    <property type="entry name" value="BLR1237 PROTEIN"/>
    <property type="match status" value="1"/>
</dbReference>